<dbReference type="Proteomes" id="UP000798662">
    <property type="component" value="Chromosome 1"/>
</dbReference>
<accession>A0ACC3BSJ8</accession>
<evidence type="ECO:0000313" key="2">
    <source>
        <dbReference type="Proteomes" id="UP000798662"/>
    </source>
</evidence>
<reference evidence="1" key="1">
    <citation type="submission" date="2019-11" db="EMBL/GenBank/DDBJ databases">
        <title>Nori genome reveals adaptations in red seaweeds to the harsh intertidal environment.</title>
        <authorList>
            <person name="Wang D."/>
            <person name="Mao Y."/>
        </authorList>
    </citation>
    <scope>NUCLEOTIDE SEQUENCE</scope>
    <source>
        <tissue evidence="1">Gametophyte</tissue>
    </source>
</reference>
<keyword evidence="2" id="KW-1185">Reference proteome</keyword>
<protein>
    <submittedName>
        <fullName evidence="1">Uncharacterized protein</fullName>
    </submittedName>
</protein>
<name>A0ACC3BSJ8_PYRYE</name>
<comment type="caution">
    <text evidence="1">The sequence shown here is derived from an EMBL/GenBank/DDBJ whole genome shotgun (WGS) entry which is preliminary data.</text>
</comment>
<organism evidence="1 2">
    <name type="scientific">Pyropia yezoensis</name>
    <name type="common">Susabi-nori</name>
    <name type="synonym">Porphyra yezoensis</name>
    <dbReference type="NCBI Taxonomy" id="2788"/>
    <lineage>
        <taxon>Eukaryota</taxon>
        <taxon>Rhodophyta</taxon>
        <taxon>Bangiophyceae</taxon>
        <taxon>Bangiales</taxon>
        <taxon>Bangiaceae</taxon>
        <taxon>Pyropia</taxon>
    </lineage>
</organism>
<evidence type="ECO:0000313" key="1">
    <source>
        <dbReference type="EMBL" id="KAK1860681.1"/>
    </source>
</evidence>
<proteinExistence type="predicted"/>
<gene>
    <name evidence="1" type="ORF">I4F81_003269</name>
</gene>
<dbReference type="EMBL" id="CM020618">
    <property type="protein sequence ID" value="KAK1860681.1"/>
    <property type="molecule type" value="Genomic_DNA"/>
</dbReference>
<sequence>MAVATPATVAMALALVVAMGVATAAARQMAYWAAWRRRQSLPPAPAPRGGTPPLVGFSHLRLSLSEAESADALAGAGDAGVVTTSLGPFPVVCALSAAAVRRVLALDGTGTTGWWFPPRWSGAFGTVSLFLTGGPAHAADHATATRCLSGAATDALVPSLELRVEVLLDEWCAAGVACSAYPKCKMTALLLLTEGLFGRVVDQRTCAKIARMYDDVNGFFTSLVPFDLPGTALRTAARARQQVATLVEEEVAKLVAKRVAGTLTPSEQACILNTLISSWPMEADSGGPSAVPRKLLDNALTFLFHGADCLSSAMLAATRYVCEHETVRQEMKVELQDAGVEGGRRLDGPTLRRLPILHSVVMETLRLYPPIPLMHRVVTAPGARLRGYDLEPGQLLSYAIRTPHLDRGTWGVTAHDFCPARHWPMGGGPSTATPHIESPAGGGRQEPTAGGAEITPLWVPFGGGARHCPGADLATVALYVYLARLVQDHTLEIEGGVRMMRMPPHVRPDFDLRVRRSIPVSLHMHGGGGKASACDPLSTHVTRAPSYGLSTPTSIYSDRML</sequence>